<sequence>MGRHMHTLKFFLLNFIIFFVLSSISNVLFLGGFEFMNVLLSTSIFAVIMTGFQFFAKNLSKDKSH</sequence>
<keyword evidence="3" id="KW-1185">Reference proteome</keyword>
<organism evidence="2 3">
    <name type="scientific">Staphylococcus gallinarum</name>
    <dbReference type="NCBI Taxonomy" id="1293"/>
    <lineage>
        <taxon>Bacteria</taxon>
        <taxon>Bacillati</taxon>
        <taxon>Bacillota</taxon>
        <taxon>Bacilli</taxon>
        <taxon>Bacillales</taxon>
        <taxon>Staphylococcaceae</taxon>
        <taxon>Staphylococcus</taxon>
    </lineage>
</organism>
<evidence type="ECO:0000313" key="3">
    <source>
        <dbReference type="Proteomes" id="UP000321057"/>
    </source>
</evidence>
<feature type="transmembrane region" description="Helical" evidence="1">
    <location>
        <begin position="38"/>
        <end position="56"/>
    </location>
</feature>
<evidence type="ECO:0000313" key="2">
    <source>
        <dbReference type="EMBL" id="GEQ06363.1"/>
    </source>
</evidence>
<proteinExistence type="predicted"/>
<protein>
    <submittedName>
        <fullName evidence="2">Uncharacterized protein</fullName>
    </submittedName>
</protein>
<keyword evidence="1" id="KW-0812">Transmembrane</keyword>
<reference evidence="2 3" key="1">
    <citation type="submission" date="2019-07" db="EMBL/GenBank/DDBJ databases">
        <title>Whole genome shotgun sequence of Staphylococcus gallinarum NBRC 109767.</title>
        <authorList>
            <person name="Hosoyama A."/>
            <person name="Uohara A."/>
            <person name="Ohji S."/>
            <person name="Ichikawa N."/>
        </authorList>
    </citation>
    <scope>NUCLEOTIDE SEQUENCE [LARGE SCALE GENOMIC DNA]</scope>
    <source>
        <strain evidence="2 3">NBRC 109767</strain>
    </source>
</reference>
<feature type="transmembrane region" description="Helical" evidence="1">
    <location>
        <begin position="12"/>
        <end position="32"/>
    </location>
</feature>
<comment type="caution">
    <text evidence="2">The sequence shown here is derived from an EMBL/GenBank/DDBJ whole genome shotgun (WGS) entry which is preliminary data.</text>
</comment>
<name>A0ABQ0Y4P1_STAGA</name>
<keyword evidence="1" id="KW-0472">Membrane</keyword>
<gene>
    <name evidence="2" type="ORF">SGA02_21910</name>
</gene>
<accession>A0ABQ0Y4P1</accession>
<dbReference type="Proteomes" id="UP000321057">
    <property type="component" value="Unassembled WGS sequence"/>
</dbReference>
<dbReference type="EMBL" id="BKAX01000006">
    <property type="protein sequence ID" value="GEQ06363.1"/>
    <property type="molecule type" value="Genomic_DNA"/>
</dbReference>
<evidence type="ECO:0000256" key="1">
    <source>
        <dbReference type="SAM" id="Phobius"/>
    </source>
</evidence>
<keyword evidence="1" id="KW-1133">Transmembrane helix</keyword>